<sequence length="462" mass="52717">MSVILLGGAKSFAKETMEVTRNIMKRRRSTSSIGNCLLAGEELYLGKICNCKKCEETEQVDPVDSIEKASGSGTSIANRHMVPPKENLQEKKKSPDKSNNLALQLLSEPETDDQFSDWEKKQEFFCNLQKKLQSHPEIDISHKKVNSNSKKGSIYLNGPKVVLFELKSELSEGMISQNLKQEGSRKDHDLAECNKDPEDGENVERDYTSTVFTKKLRDRKLNKKCIKGCSENAKGPGTQEKILAQEGNQSDKNINLGQKLLVEPIFQEYSEKDFKYSKGQKHLLHEAKSVLNQEISSQNLKKQKRKGAEKNSDLAKYSKETKNVENGERRLRNLPKQNYKSLDSRQKLRNPINSCKKNVQEKSSNQMVDIEKNKDLSKKRVSKKQPHQRGNDDNVFLTPERIRKPKKQKNTNIDGSTTRINSQDFTPALTIELDTSKRRRTLYSPGEFEFTDEAKTLFGIQD</sequence>
<dbReference type="EMBL" id="JABFTP020000185">
    <property type="protein sequence ID" value="KAL3288112.1"/>
    <property type="molecule type" value="Genomic_DNA"/>
</dbReference>
<name>A0ABD2PAR2_9CUCU</name>
<feature type="compositionally biased region" description="Polar residues" evidence="1">
    <location>
        <begin position="410"/>
        <end position="421"/>
    </location>
</feature>
<feature type="region of interest" description="Disordered" evidence="1">
    <location>
        <begin position="296"/>
        <end position="421"/>
    </location>
</feature>
<feature type="compositionally biased region" description="Polar residues" evidence="1">
    <location>
        <begin position="351"/>
        <end position="367"/>
    </location>
</feature>
<accession>A0ABD2PAR2</accession>
<gene>
    <name evidence="2" type="ORF">HHI36_002562</name>
</gene>
<evidence type="ECO:0000313" key="2">
    <source>
        <dbReference type="EMBL" id="KAL3288112.1"/>
    </source>
</evidence>
<comment type="caution">
    <text evidence="2">The sequence shown here is derived from an EMBL/GenBank/DDBJ whole genome shotgun (WGS) entry which is preliminary data.</text>
</comment>
<proteinExistence type="predicted"/>
<dbReference type="AlphaFoldDB" id="A0ABD2PAR2"/>
<organism evidence="2 3">
    <name type="scientific">Cryptolaemus montrouzieri</name>
    <dbReference type="NCBI Taxonomy" id="559131"/>
    <lineage>
        <taxon>Eukaryota</taxon>
        <taxon>Metazoa</taxon>
        <taxon>Ecdysozoa</taxon>
        <taxon>Arthropoda</taxon>
        <taxon>Hexapoda</taxon>
        <taxon>Insecta</taxon>
        <taxon>Pterygota</taxon>
        <taxon>Neoptera</taxon>
        <taxon>Endopterygota</taxon>
        <taxon>Coleoptera</taxon>
        <taxon>Polyphaga</taxon>
        <taxon>Cucujiformia</taxon>
        <taxon>Coccinelloidea</taxon>
        <taxon>Coccinellidae</taxon>
        <taxon>Scymninae</taxon>
        <taxon>Scymnini</taxon>
        <taxon>Cryptolaemus</taxon>
    </lineage>
</organism>
<evidence type="ECO:0000256" key="1">
    <source>
        <dbReference type="SAM" id="MobiDB-lite"/>
    </source>
</evidence>
<feature type="compositionally biased region" description="Basic and acidic residues" evidence="1">
    <location>
        <begin position="306"/>
        <end position="331"/>
    </location>
</feature>
<dbReference type="Proteomes" id="UP001516400">
    <property type="component" value="Unassembled WGS sequence"/>
</dbReference>
<protein>
    <submittedName>
        <fullName evidence="2">Uncharacterized protein</fullName>
    </submittedName>
</protein>
<feature type="compositionally biased region" description="Basic and acidic residues" evidence="1">
    <location>
        <begin position="369"/>
        <end position="378"/>
    </location>
</feature>
<evidence type="ECO:0000313" key="3">
    <source>
        <dbReference type="Proteomes" id="UP001516400"/>
    </source>
</evidence>
<keyword evidence="3" id="KW-1185">Reference proteome</keyword>
<feature type="region of interest" description="Disordered" evidence="1">
    <location>
        <begin position="62"/>
        <end position="98"/>
    </location>
</feature>
<feature type="compositionally biased region" description="Basic and acidic residues" evidence="1">
    <location>
        <begin position="87"/>
        <end position="96"/>
    </location>
</feature>
<reference evidence="2 3" key="1">
    <citation type="journal article" date="2021" name="BMC Biol.">
        <title>Horizontally acquired antibacterial genes associated with adaptive radiation of ladybird beetles.</title>
        <authorList>
            <person name="Li H.S."/>
            <person name="Tang X.F."/>
            <person name="Huang Y.H."/>
            <person name="Xu Z.Y."/>
            <person name="Chen M.L."/>
            <person name="Du X.Y."/>
            <person name="Qiu B.Y."/>
            <person name="Chen P.T."/>
            <person name="Zhang W."/>
            <person name="Slipinski A."/>
            <person name="Escalona H.E."/>
            <person name="Waterhouse R.M."/>
            <person name="Zwick A."/>
            <person name="Pang H."/>
        </authorList>
    </citation>
    <scope>NUCLEOTIDE SEQUENCE [LARGE SCALE GENOMIC DNA]</scope>
    <source>
        <strain evidence="2">SYSU2018</strain>
    </source>
</reference>